<accession>X1NWS9</accession>
<evidence type="ECO:0000313" key="1">
    <source>
        <dbReference type="EMBL" id="GAI34681.1"/>
    </source>
</evidence>
<name>X1NWS9_9ZZZZ</name>
<proteinExistence type="predicted"/>
<sequence>GRVVECGHTEAGKLFDCFNEVFSEIKDIKEFWILTFYDKLEYISLCYKFKKTPIFKKKLLN</sequence>
<reference evidence="1" key="1">
    <citation type="journal article" date="2014" name="Front. Microbiol.">
        <title>High frequency of phylogenetically diverse reductive dehalogenase-homologous genes in deep subseafloor sedimentary metagenomes.</title>
        <authorList>
            <person name="Kawai M."/>
            <person name="Futagami T."/>
            <person name="Toyoda A."/>
            <person name="Takaki Y."/>
            <person name="Nishi S."/>
            <person name="Hori S."/>
            <person name="Arai W."/>
            <person name="Tsubouchi T."/>
            <person name="Morono Y."/>
            <person name="Uchiyama I."/>
            <person name="Ito T."/>
            <person name="Fujiyama A."/>
            <person name="Inagaki F."/>
            <person name="Takami H."/>
        </authorList>
    </citation>
    <scope>NUCLEOTIDE SEQUENCE</scope>
    <source>
        <strain evidence="1">Expedition CK06-06</strain>
    </source>
</reference>
<organism evidence="1">
    <name type="scientific">marine sediment metagenome</name>
    <dbReference type="NCBI Taxonomy" id="412755"/>
    <lineage>
        <taxon>unclassified sequences</taxon>
        <taxon>metagenomes</taxon>
        <taxon>ecological metagenomes</taxon>
    </lineage>
</organism>
<comment type="caution">
    <text evidence="1">The sequence shown here is derived from an EMBL/GenBank/DDBJ whole genome shotgun (WGS) entry which is preliminary data.</text>
</comment>
<dbReference type="EMBL" id="BARV01029847">
    <property type="protein sequence ID" value="GAI34681.1"/>
    <property type="molecule type" value="Genomic_DNA"/>
</dbReference>
<dbReference type="AlphaFoldDB" id="X1NWS9"/>
<protein>
    <submittedName>
        <fullName evidence="1">Uncharacterized protein</fullName>
    </submittedName>
</protein>
<feature type="non-terminal residue" evidence="1">
    <location>
        <position position="1"/>
    </location>
</feature>
<gene>
    <name evidence="1" type="ORF">S06H3_47510</name>
</gene>